<sequence length="395" mass="42839">MESLKLSIIKRLYFAKVQSIAELSTSVGKSVPNITNSVNQLINSDLVIQNGLAPSTGGRRAASFALNAEALPFILSVAIDQFYTSTVILDFANKKQTEILTEHIRLENEDAYAKICTLIAKTLQQVEKASVFIIGLTLPGFVDGVEGLNNSFSKSSSLYKIRENIEKEFGIRTEVENDSTAIAIAEHNFGKGRDAKDVMVVNLNWGVGLGMIIDNDLYRGHSGYAGEFSHIPLSNLSKLCSCGKKGCLEVEASLIAAREFAIEMLKEGEESVLQASFLEQGYITGDELLAAANAGDQLAIKALRRIGYMLGKGIATLIHIINPEKIIISGRGAKAQRVLLPEIQSALHEFAIPRLSNNTKLEFSDTTNVQLLGGGCVAVGQLDRTILKAINRIIN</sequence>
<gene>
    <name evidence="2" type="ORF">HX018_12445</name>
</gene>
<dbReference type="PANTHER" id="PTHR18964:SF149">
    <property type="entry name" value="BIFUNCTIONAL UDP-N-ACETYLGLUCOSAMINE 2-EPIMERASE_N-ACETYLMANNOSAMINE KINASE"/>
    <property type="match status" value="1"/>
</dbReference>
<dbReference type="Proteomes" id="UP001170954">
    <property type="component" value="Unassembled WGS sequence"/>
</dbReference>
<evidence type="ECO:0000313" key="2">
    <source>
        <dbReference type="EMBL" id="MDM1049044.1"/>
    </source>
</evidence>
<dbReference type="InterPro" id="IPR043129">
    <property type="entry name" value="ATPase_NBD"/>
</dbReference>
<comment type="similarity">
    <text evidence="1">Belongs to the ROK (NagC/XylR) family.</text>
</comment>
<dbReference type="Pfam" id="PF00480">
    <property type="entry name" value="ROK"/>
    <property type="match status" value="1"/>
</dbReference>
<dbReference type="InterPro" id="IPR036390">
    <property type="entry name" value="WH_DNA-bd_sf"/>
</dbReference>
<dbReference type="SUPFAM" id="SSF46785">
    <property type="entry name" value="Winged helix' DNA-binding domain"/>
    <property type="match status" value="1"/>
</dbReference>
<dbReference type="Gene3D" id="1.10.10.10">
    <property type="entry name" value="Winged helix-like DNA-binding domain superfamily/Winged helix DNA-binding domain"/>
    <property type="match status" value="1"/>
</dbReference>
<accession>A0ABT7NP65</accession>
<dbReference type="PANTHER" id="PTHR18964">
    <property type="entry name" value="ROK (REPRESSOR, ORF, KINASE) FAMILY"/>
    <property type="match status" value="1"/>
</dbReference>
<reference evidence="2" key="2">
    <citation type="journal article" date="2022" name="Sci. Total Environ.">
        <title>Prevalence, transmission, and molecular epidemiology of tet(X)-positive bacteria among humans, animals, and environmental niches in China: An epidemiological, and genomic-based study.</title>
        <authorList>
            <person name="Dong N."/>
            <person name="Zeng Y."/>
            <person name="Cai C."/>
            <person name="Sun C."/>
            <person name="Lu J."/>
            <person name="Liu C."/>
            <person name="Zhou H."/>
            <person name="Sun Q."/>
            <person name="Shu L."/>
            <person name="Wang H."/>
            <person name="Wang Y."/>
            <person name="Wang S."/>
            <person name="Wu C."/>
            <person name="Chan E.W."/>
            <person name="Chen G."/>
            <person name="Shen Z."/>
            <person name="Chen S."/>
            <person name="Zhang R."/>
        </authorList>
    </citation>
    <scope>NUCLEOTIDE SEQUENCE</scope>
    <source>
        <strain evidence="2">R1692</strain>
    </source>
</reference>
<evidence type="ECO:0000256" key="1">
    <source>
        <dbReference type="ARBA" id="ARBA00006479"/>
    </source>
</evidence>
<dbReference type="Gene3D" id="3.30.420.40">
    <property type="match status" value="2"/>
</dbReference>
<dbReference type="SUPFAM" id="SSF53067">
    <property type="entry name" value="Actin-like ATPase domain"/>
    <property type="match status" value="1"/>
</dbReference>
<organism evidence="2 3">
    <name type="scientific">Sphingobacterium hotanense</name>
    <dbReference type="NCBI Taxonomy" id="649196"/>
    <lineage>
        <taxon>Bacteria</taxon>
        <taxon>Pseudomonadati</taxon>
        <taxon>Bacteroidota</taxon>
        <taxon>Sphingobacteriia</taxon>
        <taxon>Sphingobacteriales</taxon>
        <taxon>Sphingobacteriaceae</taxon>
        <taxon>Sphingobacterium</taxon>
    </lineage>
</organism>
<dbReference type="RefSeq" id="WP_286651630.1">
    <property type="nucleotide sequence ID" value="NZ_JACAGK010000035.1"/>
</dbReference>
<proteinExistence type="inferred from homology"/>
<dbReference type="EMBL" id="JACAGK010000035">
    <property type="protein sequence ID" value="MDM1049044.1"/>
    <property type="molecule type" value="Genomic_DNA"/>
</dbReference>
<protein>
    <submittedName>
        <fullName evidence="2">ROK family protein</fullName>
    </submittedName>
</protein>
<comment type="caution">
    <text evidence="2">The sequence shown here is derived from an EMBL/GenBank/DDBJ whole genome shotgun (WGS) entry which is preliminary data.</text>
</comment>
<name>A0ABT7NP65_9SPHI</name>
<dbReference type="InterPro" id="IPR000600">
    <property type="entry name" value="ROK"/>
</dbReference>
<keyword evidence="3" id="KW-1185">Reference proteome</keyword>
<evidence type="ECO:0000313" key="3">
    <source>
        <dbReference type="Proteomes" id="UP001170954"/>
    </source>
</evidence>
<reference evidence="2" key="1">
    <citation type="submission" date="2020-06" db="EMBL/GenBank/DDBJ databases">
        <authorList>
            <person name="Dong N."/>
        </authorList>
    </citation>
    <scope>NUCLEOTIDE SEQUENCE</scope>
    <source>
        <strain evidence="2">R1692</strain>
    </source>
</reference>
<dbReference type="InterPro" id="IPR036388">
    <property type="entry name" value="WH-like_DNA-bd_sf"/>
</dbReference>